<reference evidence="2" key="1">
    <citation type="journal article" date="2024" name="IScience">
        <title>Strigolactones Initiate the Formation of Haustorium-like Structures in Castilleja.</title>
        <authorList>
            <person name="Buerger M."/>
            <person name="Peterson D."/>
            <person name="Chory J."/>
        </authorList>
    </citation>
    <scope>NUCLEOTIDE SEQUENCE [LARGE SCALE GENOMIC DNA]</scope>
</reference>
<dbReference type="Gene3D" id="1.20.1440.180">
    <property type="entry name" value="KEN domain"/>
    <property type="match status" value="1"/>
</dbReference>
<dbReference type="Proteomes" id="UP001632038">
    <property type="component" value="Unassembled WGS sequence"/>
</dbReference>
<comment type="caution">
    <text evidence="1">The sequence shown here is derived from an EMBL/GenBank/DDBJ whole genome shotgun (WGS) entry which is preliminary data.</text>
</comment>
<gene>
    <name evidence="1" type="ORF">CASFOL_031744</name>
</gene>
<dbReference type="EMBL" id="JAVIJP010000053">
    <property type="protein sequence ID" value="KAL3625076.1"/>
    <property type="molecule type" value="Genomic_DNA"/>
</dbReference>
<protein>
    <recommendedName>
        <fullName evidence="3">Protein kinase domain-containing protein</fullName>
    </recommendedName>
</protein>
<dbReference type="AlphaFoldDB" id="A0ABD3C7H7"/>
<organism evidence="1 2">
    <name type="scientific">Castilleja foliolosa</name>
    <dbReference type="NCBI Taxonomy" id="1961234"/>
    <lineage>
        <taxon>Eukaryota</taxon>
        <taxon>Viridiplantae</taxon>
        <taxon>Streptophyta</taxon>
        <taxon>Embryophyta</taxon>
        <taxon>Tracheophyta</taxon>
        <taxon>Spermatophyta</taxon>
        <taxon>Magnoliopsida</taxon>
        <taxon>eudicotyledons</taxon>
        <taxon>Gunneridae</taxon>
        <taxon>Pentapetalae</taxon>
        <taxon>asterids</taxon>
        <taxon>lamiids</taxon>
        <taxon>Lamiales</taxon>
        <taxon>Orobanchaceae</taxon>
        <taxon>Pedicularideae</taxon>
        <taxon>Castillejinae</taxon>
        <taxon>Castilleja</taxon>
    </lineage>
</organism>
<accession>A0ABD3C7H7</accession>
<dbReference type="InterPro" id="IPR038357">
    <property type="entry name" value="KEN_sf"/>
</dbReference>
<sequence>MTNFHFVMFCRFSQPFEGCTRYAEFQSHESITGTFHGKPAIMYLYQNPDYESIKPRFLEIEGLRHHNLGLFLGVEHLEDCFLVAYEISDHPINCLNFRKCDFKITKHLVSSFTNALAVIHHKGFVHTSLRAVGSYIYCNTIESHFKLSIEGCHKIGSAKALGHTKLSNVNDLADSLYKLFVNPDSSYKNLPQKDFDKLGTKTAYGEEILDFISKLRTCNNLKDMINHPFFWPCEKRLDFIQDIRERSKTMKNIANSVNILNEVVVQQADPSMQADPWSWMDKNVRDDLKINLDDEKAKLKMKHPNFGATLLAGVRNFKVHDLVEDVVRGKSVYTTMSRDTLKGLDLYLSYEFPTFFMKVFRKAKNTLTPFTDYPHFRKYLDPQYDLNSIDYP</sequence>
<keyword evidence="2" id="KW-1185">Reference proteome</keyword>
<proteinExistence type="predicted"/>
<name>A0ABD3C7H7_9LAMI</name>
<evidence type="ECO:0000313" key="2">
    <source>
        <dbReference type="Proteomes" id="UP001632038"/>
    </source>
</evidence>
<evidence type="ECO:0008006" key="3">
    <source>
        <dbReference type="Google" id="ProtNLM"/>
    </source>
</evidence>
<evidence type="ECO:0000313" key="1">
    <source>
        <dbReference type="EMBL" id="KAL3625076.1"/>
    </source>
</evidence>